<evidence type="ECO:0000256" key="1">
    <source>
        <dbReference type="SAM" id="SignalP"/>
    </source>
</evidence>
<evidence type="ECO:0000313" key="3">
    <source>
        <dbReference type="Proteomes" id="UP000514752"/>
    </source>
</evidence>
<feature type="signal peptide" evidence="1">
    <location>
        <begin position="1"/>
        <end position="20"/>
    </location>
</feature>
<feature type="chain" id="PRO_5028204195" evidence="1">
    <location>
        <begin position="21"/>
        <end position="129"/>
    </location>
</feature>
<dbReference type="Proteomes" id="UP000514752">
    <property type="component" value="Chromosome"/>
</dbReference>
<proteinExistence type="predicted"/>
<gene>
    <name evidence="2" type="ORF">H3L94_07685</name>
</gene>
<dbReference type="EMBL" id="CP059567">
    <property type="protein sequence ID" value="QMT39751.1"/>
    <property type="molecule type" value="Genomic_DNA"/>
</dbReference>
<reference evidence="2 3" key="1">
    <citation type="submission" date="2020-07" db="EMBL/GenBank/DDBJ databases">
        <title>Genomic diversity of species in the Neisseriaceae family.</title>
        <authorList>
            <person name="Vincent A.T."/>
            <person name="Bernet E."/>
            <person name="Veyrier F.J."/>
        </authorList>
    </citation>
    <scope>NUCLEOTIDE SEQUENCE [LARGE SCALE GENOMIC DNA]</scope>
    <source>
        <strain evidence="2 3">DSM 22244</strain>
    </source>
</reference>
<protein>
    <submittedName>
        <fullName evidence="2">Uncharacterized protein</fullName>
    </submittedName>
</protein>
<evidence type="ECO:0000313" key="2">
    <source>
        <dbReference type="EMBL" id="QMT39751.1"/>
    </source>
</evidence>
<dbReference type="AlphaFoldDB" id="A0A7D7S790"/>
<organism evidence="2 3">
    <name type="scientific">Neisseria shayeganii</name>
    <dbReference type="NCBI Taxonomy" id="607712"/>
    <lineage>
        <taxon>Bacteria</taxon>
        <taxon>Pseudomonadati</taxon>
        <taxon>Pseudomonadota</taxon>
        <taxon>Betaproteobacteria</taxon>
        <taxon>Neisseriales</taxon>
        <taxon>Neisseriaceae</taxon>
        <taxon>Neisseria</taxon>
    </lineage>
</organism>
<name>A0A7D7S790_9NEIS</name>
<keyword evidence="1" id="KW-0732">Signal</keyword>
<sequence>MSYRPLLLPLLLTAALSAAAADNQLACTTKVEEADMQVWECEYAADDLPAAYAALRHKLDAQAAEWPPALPAGNRIIRPNDDAFFRYVKWVSANEVVVAQEGRGGNLGLNKATLRRENGRIAIHWLSSE</sequence>
<dbReference type="KEGG" id="nsg:H3L94_07685"/>
<dbReference type="RefSeq" id="WP_182121538.1">
    <property type="nucleotide sequence ID" value="NZ_CP059567.1"/>
</dbReference>
<accession>A0A7D7S790</accession>